<gene>
    <name evidence="7" type="ORF">SAMN03080598_03968</name>
</gene>
<dbReference type="InterPro" id="IPR004839">
    <property type="entry name" value="Aminotransferase_I/II_large"/>
</dbReference>
<evidence type="ECO:0000313" key="7">
    <source>
        <dbReference type="EMBL" id="SEG44555.1"/>
    </source>
</evidence>
<dbReference type="PANTHER" id="PTHR43807">
    <property type="entry name" value="FI04487P"/>
    <property type="match status" value="1"/>
</dbReference>
<comment type="similarity">
    <text evidence="2">Belongs to the class-I pyridoxal-phosphate-dependent aminotransferase family.</text>
</comment>
<feature type="domain" description="Aminotransferase class I/classII large" evidence="6">
    <location>
        <begin position="28"/>
        <end position="377"/>
    </location>
</feature>
<dbReference type="Gene3D" id="3.90.1150.10">
    <property type="entry name" value="Aspartate Aminotransferase, domain 1"/>
    <property type="match status" value="1"/>
</dbReference>
<dbReference type="NCBIfam" id="NF006569">
    <property type="entry name" value="PRK09082.1"/>
    <property type="match status" value="1"/>
</dbReference>
<accession>A0A1H6A923</accession>
<dbReference type="EMBL" id="FNVR01000038">
    <property type="protein sequence ID" value="SEG44555.1"/>
    <property type="molecule type" value="Genomic_DNA"/>
</dbReference>
<dbReference type="Pfam" id="PF00155">
    <property type="entry name" value="Aminotran_1_2"/>
    <property type="match status" value="1"/>
</dbReference>
<dbReference type="FunFam" id="3.40.640.10:FF:000033">
    <property type="entry name" value="Aspartate aminotransferase"/>
    <property type="match status" value="1"/>
</dbReference>
<comment type="cofactor">
    <cofactor evidence="1">
        <name>pyridoxal 5'-phosphate</name>
        <dbReference type="ChEBI" id="CHEBI:597326"/>
    </cofactor>
</comment>
<evidence type="ECO:0000256" key="4">
    <source>
        <dbReference type="ARBA" id="ARBA00022679"/>
    </source>
</evidence>
<dbReference type="InterPro" id="IPR051326">
    <property type="entry name" value="Kynurenine-oxoglutarate_AT"/>
</dbReference>
<sequence length="384" mass="42737">MPIQSKLPHIGTTIFTVMSKLATDESAINLSQGFPGFGADPILLELVGNYTREGYNQYAPMAGISELRTALAEKTRITQGYYPSPEHEVTIVSGATEAIFCAVSALVRKDDEVIVLEPAYDSYEPAITLNGGIPVYVSLNSADFSVDWEKVKSAITSKTRAIMVNSPHNPSGFVWSQSDLDTLEELIRDREIYVISDEVYEHITFDGLRHLSLGGHSGLRNRSFVCGSFGKTFHVTGWKIGYCIAPAALTVEFRKVHQYVTFSTVTPIQYALAEYLKISDRYLSIPGFYQKKRDLFAEGLAETGLKLISSHGSFFQLASYGHLSQKSDRILAVEMTKILKVACIPISVFYSNQQDDKIIRFCFAKTDQQLLEAIKRLGELNKIL</sequence>
<dbReference type="CDD" id="cd00609">
    <property type="entry name" value="AAT_like"/>
    <property type="match status" value="1"/>
</dbReference>
<name>A0A1H6A923_9BACT</name>
<dbReference type="InterPro" id="IPR015424">
    <property type="entry name" value="PyrdxlP-dep_Trfase"/>
</dbReference>
<evidence type="ECO:0000256" key="1">
    <source>
        <dbReference type="ARBA" id="ARBA00001933"/>
    </source>
</evidence>
<evidence type="ECO:0000256" key="3">
    <source>
        <dbReference type="ARBA" id="ARBA00022576"/>
    </source>
</evidence>
<evidence type="ECO:0000256" key="5">
    <source>
        <dbReference type="ARBA" id="ARBA00022898"/>
    </source>
</evidence>
<keyword evidence="3 7" id="KW-0032">Aminotransferase</keyword>
<dbReference type="SUPFAM" id="SSF53383">
    <property type="entry name" value="PLP-dependent transferases"/>
    <property type="match status" value="1"/>
</dbReference>
<dbReference type="Gene3D" id="3.40.640.10">
    <property type="entry name" value="Type I PLP-dependent aspartate aminotransferase-like (Major domain)"/>
    <property type="match status" value="1"/>
</dbReference>
<keyword evidence="4 7" id="KW-0808">Transferase</keyword>
<keyword evidence="8" id="KW-1185">Reference proteome</keyword>
<dbReference type="InterPro" id="IPR015421">
    <property type="entry name" value="PyrdxlP-dep_Trfase_major"/>
</dbReference>
<proteinExistence type="inferred from homology"/>
<evidence type="ECO:0000313" key="8">
    <source>
        <dbReference type="Proteomes" id="UP000236736"/>
    </source>
</evidence>
<dbReference type="Proteomes" id="UP000236736">
    <property type="component" value="Unassembled WGS sequence"/>
</dbReference>
<dbReference type="AlphaFoldDB" id="A0A1H6A923"/>
<organism evidence="7 8">
    <name type="scientific">Algoriphagus boritolerans DSM 17298 = JCM 18970</name>
    <dbReference type="NCBI Taxonomy" id="1120964"/>
    <lineage>
        <taxon>Bacteria</taxon>
        <taxon>Pseudomonadati</taxon>
        <taxon>Bacteroidota</taxon>
        <taxon>Cytophagia</taxon>
        <taxon>Cytophagales</taxon>
        <taxon>Cyclobacteriaceae</taxon>
        <taxon>Algoriphagus</taxon>
    </lineage>
</organism>
<evidence type="ECO:0000259" key="6">
    <source>
        <dbReference type="Pfam" id="PF00155"/>
    </source>
</evidence>
<protein>
    <submittedName>
        <fullName evidence="7">Methionine aminotransferase</fullName>
    </submittedName>
</protein>
<dbReference type="GO" id="GO:0005737">
    <property type="term" value="C:cytoplasm"/>
    <property type="evidence" value="ECO:0007669"/>
    <property type="project" value="TreeGrafter"/>
</dbReference>
<reference evidence="8" key="1">
    <citation type="submission" date="2016-10" db="EMBL/GenBank/DDBJ databases">
        <authorList>
            <person name="Varghese N."/>
            <person name="Submissions S."/>
        </authorList>
    </citation>
    <scope>NUCLEOTIDE SEQUENCE [LARGE SCALE GENOMIC DNA]</scope>
    <source>
        <strain evidence="8">DSM 17298</strain>
    </source>
</reference>
<dbReference type="GO" id="GO:0016212">
    <property type="term" value="F:kynurenine-oxoglutarate transaminase activity"/>
    <property type="evidence" value="ECO:0007669"/>
    <property type="project" value="TreeGrafter"/>
</dbReference>
<dbReference type="STRING" id="1120964.GCA_001313265_06825"/>
<keyword evidence="5" id="KW-0663">Pyridoxal phosphate</keyword>
<dbReference type="GO" id="GO:0030170">
    <property type="term" value="F:pyridoxal phosphate binding"/>
    <property type="evidence" value="ECO:0007669"/>
    <property type="project" value="InterPro"/>
</dbReference>
<dbReference type="PANTHER" id="PTHR43807:SF20">
    <property type="entry name" value="FI04487P"/>
    <property type="match status" value="1"/>
</dbReference>
<evidence type="ECO:0000256" key="2">
    <source>
        <dbReference type="ARBA" id="ARBA00007441"/>
    </source>
</evidence>
<dbReference type="InterPro" id="IPR015422">
    <property type="entry name" value="PyrdxlP-dep_Trfase_small"/>
</dbReference>